<feature type="domain" description="BHLH" evidence="2">
    <location>
        <begin position="76"/>
        <end position="145"/>
    </location>
</feature>
<accession>A0A1A0H702</accession>
<gene>
    <name evidence="3" type="ORF">METBIDRAFT_46035</name>
</gene>
<proteinExistence type="predicted"/>
<dbReference type="InterPro" id="IPR036638">
    <property type="entry name" value="HLH_DNA-bd_sf"/>
</dbReference>
<dbReference type="GO" id="GO:0046983">
    <property type="term" value="F:protein dimerization activity"/>
    <property type="evidence" value="ECO:0007669"/>
    <property type="project" value="InterPro"/>
</dbReference>
<dbReference type="AlphaFoldDB" id="A0A1A0H702"/>
<dbReference type="Proteomes" id="UP000092555">
    <property type="component" value="Unassembled WGS sequence"/>
</dbReference>
<reference evidence="3 4" key="1">
    <citation type="submission" date="2016-05" db="EMBL/GenBank/DDBJ databases">
        <title>Comparative genomics of biotechnologically important yeasts.</title>
        <authorList>
            <consortium name="DOE Joint Genome Institute"/>
            <person name="Riley R."/>
            <person name="Haridas S."/>
            <person name="Wolfe K.H."/>
            <person name="Lopes M.R."/>
            <person name="Hittinger C.T."/>
            <person name="Goker M."/>
            <person name="Salamov A."/>
            <person name="Wisecaver J."/>
            <person name="Long T.M."/>
            <person name="Aerts A.L."/>
            <person name="Barry K."/>
            <person name="Choi C."/>
            <person name="Clum A."/>
            <person name="Coughlan A.Y."/>
            <person name="Deshpande S."/>
            <person name="Douglass A.P."/>
            <person name="Hanson S.J."/>
            <person name="Klenk H.-P."/>
            <person name="LaButti K."/>
            <person name="Lapidus A."/>
            <person name="Lindquist E."/>
            <person name="Lipzen A."/>
            <person name="Meier-kolthoff J.P."/>
            <person name="Ohm R.A."/>
            <person name="Otillar R.P."/>
            <person name="Pangilinan J."/>
            <person name="Peng Y."/>
            <person name="Rokas A."/>
            <person name="Rosa C.A."/>
            <person name="Scheuner C."/>
            <person name="Sibirny A.A."/>
            <person name="Slot J.C."/>
            <person name="Stielow J.B."/>
            <person name="Sun H."/>
            <person name="Kurtzman C.P."/>
            <person name="Blackwell M."/>
            <person name="Grigoriev I.V."/>
            <person name="Jeffries T.W."/>
        </authorList>
    </citation>
    <scope>NUCLEOTIDE SEQUENCE [LARGE SCALE GENOMIC DNA]</scope>
    <source>
        <strain evidence="3 4">NRRL YB-4993</strain>
    </source>
</reference>
<dbReference type="RefSeq" id="XP_018710206.1">
    <property type="nucleotide sequence ID" value="XM_018857983.1"/>
</dbReference>
<feature type="region of interest" description="Disordered" evidence="1">
    <location>
        <begin position="48"/>
        <end position="78"/>
    </location>
</feature>
<dbReference type="CDD" id="cd00083">
    <property type="entry name" value="bHLH_SF"/>
    <property type="match status" value="1"/>
</dbReference>
<keyword evidence="4" id="KW-1185">Reference proteome</keyword>
<dbReference type="STRING" id="869754.A0A1A0H702"/>
<sequence>MQLSAPPKLKTTIIQLNKDIDPEDNNYEVLSNDYASDTKNSLVSFSLGVNEEQPRKKRRRSSSTIGEDELAKRRTETKQLHSMIEKRRRIKINREFEALKYLIPACRTADHSSRRVSAASNNANKIDGMYKLTILKTAVEYILYLHHILQKQHSLLSSSMEDFEFDISFADIPLDVNQYRNIDQEFDFHEFASRCASQSDNVDRQATFMSQNLNSTALSIAETEEGAEEANTEAKAAVGADYISWNSRIDQCTDQLTATQEAAEISPILTMLGKHKSEDNGQPRLSSSICSTNLQTYQSFLFANPSGHSNDTSTSTSPFTIPIKTLIKKNMFSLPDPALTSTNARCCGLISPESVSMNNDVMGQGQAYPRKMYFKSQVPPNNLIANVDGQPGHLELSNTEVDKLENASRMLLLLRKPSIGQLLN</sequence>
<dbReference type="EMBL" id="LXTC01000006">
    <property type="protein sequence ID" value="OBA19678.1"/>
    <property type="molecule type" value="Genomic_DNA"/>
</dbReference>
<dbReference type="InterPro" id="IPR011598">
    <property type="entry name" value="bHLH_dom"/>
</dbReference>
<evidence type="ECO:0000313" key="3">
    <source>
        <dbReference type="EMBL" id="OBA19678.1"/>
    </source>
</evidence>
<comment type="caution">
    <text evidence="3">The sequence shown here is derived from an EMBL/GenBank/DDBJ whole genome shotgun (WGS) entry which is preliminary data.</text>
</comment>
<evidence type="ECO:0000259" key="2">
    <source>
        <dbReference type="PROSITE" id="PS50888"/>
    </source>
</evidence>
<evidence type="ECO:0000256" key="1">
    <source>
        <dbReference type="SAM" id="MobiDB-lite"/>
    </source>
</evidence>
<protein>
    <recommendedName>
        <fullName evidence="2">BHLH domain-containing protein</fullName>
    </recommendedName>
</protein>
<feature type="compositionally biased region" description="Basic and acidic residues" evidence="1">
    <location>
        <begin position="69"/>
        <end position="78"/>
    </location>
</feature>
<name>A0A1A0H702_9ASCO</name>
<organism evidence="3 4">
    <name type="scientific">Metschnikowia bicuspidata var. bicuspidata NRRL YB-4993</name>
    <dbReference type="NCBI Taxonomy" id="869754"/>
    <lineage>
        <taxon>Eukaryota</taxon>
        <taxon>Fungi</taxon>
        <taxon>Dikarya</taxon>
        <taxon>Ascomycota</taxon>
        <taxon>Saccharomycotina</taxon>
        <taxon>Pichiomycetes</taxon>
        <taxon>Metschnikowiaceae</taxon>
        <taxon>Metschnikowia</taxon>
    </lineage>
</organism>
<dbReference type="SUPFAM" id="SSF47459">
    <property type="entry name" value="HLH, helix-loop-helix DNA-binding domain"/>
    <property type="match status" value="1"/>
</dbReference>
<dbReference type="Gene3D" id="4.10.280.10">
    <property type="entry name" value="Helix-loop-helix DNA-binding domain"/>
    <property type="match status" value="1"/>
</dbReference>
<dbReference type="GeneID" id="30030959"/>
<dbReference type="SMART" id="SM00353">
    <property type="entry name" value="HLH"/>
    <property type="match status" value="1"/>
</dbReference>
<evidence type="ECO:0000313" key="4">
    <source>
        <dbReference type="Proteomes" id="UP000092555"/>
    </source>
</evidence>
<dbReference type="Pfam" id="PF00010">
    <property type="entry name" value="HLH"/>
    <property type="match status" value="1"/>
</dbReference>
<dbReference type="PROSITE" id="PS50888">
    <property type="entry name" value="BHLH"/>
    <property type="match status" value="1"/>
</dbReference>
<dbReference type="OrthoDB" id="690068at2759"/>